<feature type="transmembrane region" description="Helical" evidence="1">
    <location>
        <begin position="20"/>
        <end position="44"/>
    </location>
</feature>
<dbReference type="Proteomes" id="UP000680304">
    <property type="component" value="Unassembled WGS sequence"/>
</dbReference>
<protein>
    <recommendedName>
        <fullName evidence="4">DUF2512 family protein</fullName>
    </recommendedName>
</protein>
<keyword evidence="1" id="KW-0472">Membrane</keyword>
<proteinExistence type="predicted"/>
<feature type="transmembrane region" description="Helical" evidence="1">
    <location>
        <begin position="82"/>
        <end position="100"/>
    </location>
</feature>
<dbReference type="EMBL" id="BOVJ01000168">
    <property type="protein sequence ID" value="GIQ66152.1"/>
    <property type="molecule type" value="Genomic_DNA"/>
</dbReference>
<accession>A0ABQ4ND47</accession>
<sequence>MVNFLVKWILNGIVVVPLLMLYAGVSFSESFVAATLLVVVAYGIGDQFIFRYTNNGLATVADFILACAVLWLAAVLTGWDLSAGEITVIAVILGITEYFYHRYFLRENVFGGL</sequence>
<reference evidence="2 3" key="1">
    <citation type="submission" date="2021-04" db="EMBL/GenBank/DDBJ databases">
        <title>Draft genome sequence of Paenibacillus cisolokensis, LC2-13A.</title>
        <authorList>
            <person name="Uke A."/>
            <person name="Chhe C."/>
            <person name="Baramee S."/>
            <person name="Kosugi A."/>
        </authorList>
    </citation>
    <scope>NUCLEOTIDE SEQUENCE [LARGE SCALE GENOMIC DNA]</scope>
    <source>
        <strain evidence="2 3">LC2-13A</strain>
    </source>
</reference>
<name>A0ABQ4ND47_9BACL</name>
<keyword evidence="1" id="KW-0812">Transmembrane</keyword>
<evidence type="ECO:0000313" key="3">
    <source>
        <dbReference type="Proteomes" id="UP000680304"/>
    </source>
</evidence>
<keyword evidence="3" id="KW-1185">Reference proteome</keyword>
<gene>
    <name evidence="2" type="ORF">PACILC2_47200</name>
</gene>
<evidence type="ECO:0000256" key="1">
    <source>
        <dbReference type="SAM" id="Phobius"/>
    </source>
</evidence>
<comment type="caution">
    <text evidence="2">The sequence shown here is derived from an EMBL/GenBank/DDBJ whole genome shotgun (WGS) entry which is preliminary data.</text>
</comment>
<dbReference type="Pfam" id="PF10710">
    <property type="entry name" value="DUF2512"/>
    <property type="match status" value="1"/>
</dbReference>
<feature type="transmembrane region" description="Helical" evidence="1">
    <location>
        <begin position="56"/>
        <end position="76"/>
    </location>
</feature>
<evidence type="ECO:0008006" key="4">
    <source>
        <dbReference type="Google" id="ProtNLM"/>
    </source>
</evidence>
<organism evidence="2 3">
    <name type="scientific">Paenibacillus cisolokensis</name>
    <dbReference type="NCBI Taxonomy" id="1658519"/>
    <lineage>
        <taxon>Bacteria</taxon>
        <taxon>Bacillati</taxon>
        <taxon>Bacillota</taxon>
        <taxon>Bacilli</taxon>
        <taxon>Bacillales</taxon>
        <taxon>Paenibacillaceae</taxon>
        <taxon>Paenibacillus</taxon>
    </lineage>
</organism>
<evidence type="ECO:0000313" key="2">
    <source>
        <dbReference type="EMBL" id="GIQ66152.1"/>
    </source>
</evidence>
<dbReference type="InterPro" id="IPR019649">
    <property type="entry name" value="DUF2512"/>
</dbReference>
<dbReference type="RefSeq" id="WP_213530704.1">
    <property type="nucleotide sequence ID" value="NZ_BOVJ01000168.1"/>
</dbReference>
<keyword evidence="1" id="KW-1133">Transmembrane helix</keyword>